<dbReference type="FunFam" id="2.60.120.920:FF:000004">
    <property type="entry name" value="Butyrophilin subfamily 1 member A1"/>
    <property type="match status" value="1"/>
</dbReference>
<feature type="non-terminal residue" evidence="2">
    <location>
        <position position="1"/>
    </location>
</feature>
<feature type="non-terminal residue" evidence="2">
    <location>
        <position position="154"/>
    </location>
</feature>
<dbReference type="InterPro" id="IPR003879">
    <property type="entry name" value="Butyrophylin_SPRY"/>
</dbReference>
<dbReference type="CDD" id="cd13733">
    <property type="entry name" value="SPRY_PRY_C-I_1"/>
    <property type="match status" value="1"/>
</dbReference>
<dbReference type="InterPro" id="IPR006574">
    <property type="entry name" value="PRY"/>
</dbReference>
<dbReference type="InterPro" id="IPR001870">
    <property type="entry name" value="B30.2/SPRY"/>
</dbReference>
<evidence type="ECO:0000259" key="1">
    <source>
        <dbReference type="PROSITE" id="PS50188"/>
    </source>
</evidence>
<dbReference type="AlphaFoldDB" id="D2I5W9"/>
<dbReference type="EMBL" id="GL194820">
    <property type="protein sequence ID" value="EFB23307.1"/>
    <property type="molecule type" value="Genomic_DNA"/>
</dbReference>
<dbReference type="Pfam" id="PF13765">
    <property type="entry name" value="PRY"/>
    <property type="match status" value="1"/>
</dbReference>
<sequence>LDPDTSHPYLQIAEDNKSVKGGDILQDLPKSTLRFDNLVCVLGQQFFSEGRHYWEVSVKNKIKWTLGICKHSVCRQGEITESPDTGFWTLSLNKSNDYQALVNPHITLHLEKPPEIVGIFLDYEAGRVSFYNVTNLSHIYTYRKCFTEVLRPYF</sequence>
<accession>D2I5W9</accession>
<dbReference type="Pfam" id="PF00622">
    <property type="entry name" value="SPRY"/>
    <property type="match status" value="1"/>
</dbReference>
<protein>
    <recommendedName>
        <fullName evidence="1">B30.2/SPRY domain-containing protein</fullName>
    </recommendedName>
</protein>
<dbReference type="InterPro" id="IPR013320">
    <property type="entry name" value="ConA-like_dom_sf"/>
</dbReference>
<dbReference type="PRINTS" id="PR01407">
    <property type="entry name" value="BUTYPHLNCDUF"/>
</dbReference>
<organism evidence="2">
    <name type="scientific">Ailuropoda melanoleuca</name>
    <name type="common">Giant panda</name>
    <dbReference type="NCBI Taxonomy" id="9646"/>
    <lineage>
        <taxon>Eukaryota</taxon>
        <taxon>Metazoa</taxon>
        <taxon>Chordata</taxon>
        <taxon>Craniata</taxon>
        <taxon>Vertebrata</taxon>
        <taxon>Euteleostomi</taxon>
        <taxon>Mammalia</taxon>
        <taxon>Eutheria</taxon>
        <taxon>Laurasiatheria</taxon>
        <taxon>Carnivora</taxon>
        <taxon>Caniformia</taxon>
        <taxon>Ursidae</taxon>
        <taxon>Ailuropoda</taxon>
    </lineage>
</organism>
<dbReference type="InterPro" id="IPR003877">
    <property type="entry name" value="SPRY_dom"/>
</dbReference>
<name>D2I5W9_AILME</name>
<dbReference type="PROSITE" id="PS50188">
    <property type="entry name" value="B302_SPRY"/>
    <property type="match status" value="1"/>
</dbReference>
<dbReference type="Gene3D" id="2.60.120.920">
    <property type="match status" value="1"/>
</dbReference>
<dbReference type="SUPFAM" id="SSF49899">
    <property type="entry name" value="Concanavalin A-like lectins/glucanases"/>
    <property type="match status" value="1"/>
</dbReference>
<dbReference type="SMART" id="SM00589">
    <property type="entry name" value="PRY"/>
    <property type="match status" value="1"/>
</dbReference>
<dbReference type="InterPro" id="IPR043136">
    <property type="entry name" value="B30.2/SPRY_sf"/>
</dbReference>
<dbReference type="InParanoid" id="D2I5W9"/>
<evidence type="ECO:0000313" key="2">
    <source>
        <dbReference type="EMBL" id="EFB23307.1"/>
    </source>
</evidence>
<dbReference type="PANTHER" id="PTHR24103">
    <property type="entry name" value="E3 UBIQUITIN-PROTEIN LIGASE TRIM"/>
    <property type="match status" value="1"/>
</dbReference>
<dbReference type="InterPro" id="IPR050143">
    <property type="entry name" value="TRIM/RBCC"/>
</dbReference>
<dbReference type="SMART" id="SM00449">
    <property type="entry name" value="SPRY"/>
    <property type="match status" value="1"/>
</dbReference>
<proteinExistence type="predicted"/>
<feature type="domain" description="B30.2/SPRY" evidence="1">
    <location>
        <begin position="1"/>
        <end position="154"/>
    </location>
</feature>
<gene>
    <name evidence="2" type="ORF">PANDA_021117</name>
</gene>
<dbReference type="HOGENOM" id="CLU_013137_7_4_1"/>
<reference evidence="2" key="1">
    <citation type="journal article" date="2010" name="Nature">
        <title>The sequence and de novo assembly of the giant panda genome.</title>
        <authorList>
            <person name="Li R."/>
            <person name="Fan W."/>
            <person name="Tian G."/>
            <person name="Zhu H."/>
            <person name="He L."/>
            <person name="Cai J."/>
            <person name="Huang Q."/>
            <person name="Cai Q."/>
            <person name="Li B."/>
            <person name="Bai Y."/>
            <person name="Zhang Z."/>
            <person name="Zhang Y."/>
            <person name="Wang W."/>
            <person name="Li J."/>
            <person name="Wei F."/>
            <person name="Li H."/>
            <person name="Jian M."/>
            <person name="Li J."/>
            <person name="Zhang Z."/>
            <person name="Nielsen R."/>
            <person name="Li D."/>
            <person name="Gu W."/>
            <person name="Yang Z."/>
            <person name="Xuan Z."/>
            <person name="Ryder O.A."/>
            <person name="Leung F.C."/>
            <person name="Zhou Y."/>
            <person name="Cao J."/>
            <person name="Sun X."/>
            <person name="Fu Y."/>
            <person name="Fang X."/>
            <person name="Guo X."/>
            <person name="Wang B."/>
            <person name="Hou R."/>
            <person name="Shen F."/>
            <person name="Mu B."/>
            <person name="Ni P."/>
            <person name="Lin R."/>
            <person name="Qian W."/>
            <person name="Wang G."/>
            <person name="Yu C."/>
            <person name="Nie W."/>
            <person name="Wang J."/>
            <person name="Wu Z."/>
            <person name="Liang H."/>
            <person name="Min J."/>
            <person name="Wu Q."/>
            <person name="Cheng S."/>
            <person name="Ruan J."/>
            <person name="Wang M."/>
            <person name="Shi Z."/>
            <person name="Wen M."/>
            <person name="Liu B."/>
            <person name="Ren X."/>
            <person name="Zheng H."/>
            <person name="Dong D."/>
            <person name="Cook K."/>
            <person name="Shan G."/>
            <person name="Zhang H."/>
            <person name="Kosiol C."/>
            <person name="Xie X."/>
            <person name="Lu Z."/>
            <person name="Zheng H."/>
            <person name="Li Y."/>
            <person name="Steiner C.C."/>
            <person name="Lam T.T."/>
            <person name="Lin S."/>
            <person name="Zhang Q."/>
            <person name="Li G."/>
            <person name="Tian J."/>
            <person name="Gong T."/>
            <person name="Liu H."/>
            <person name="Zhang D."/>
            <person name="Fang L."/>
            <person name="Ye C."/>
            <person name="Zhang J."/>
            <person name="Hu W."/>
            <person name="Xu A."/>
            <person name="Ren Y."/>
            <person name="Zhang G."/>
            <person name="Bruford M.W."/>
            <person name="Li Q."/>
            <person name="Ma L."/>
            <person name="Guo Y."/>
            <person name="An N."/>
            <person name="Hu Y."/>
            <person name="Zheng Y."/>
            <person name="Shi Y."/>
            <person name="Li Z."/>
            <person name="Liu Q."/>
            <person name="Chen Y."/>
            <person name="Zhao J."/>
            <person name="Qu N."/>
            <person name="Zhao S."/>
            <person name="Tian F."/>
            <person name="Wang X."/>
            <person name="Wang H."/>
            <person name="Xu L."/>
            <person name="Liu X."/>
            <person name="Vinar T."/>
            <person name="Wang Y."/>
            <person name="Lam T.W."/>
            <person name="Yiu S.M."/>
            <person name="Liu S."/>
            <person name="Zhang H."/>
            <person name="Li D."/>
            <person name="Huang Y."/>
            <person name="Wang X."/>
            <person name="Yang G."/>
            <person name="Jiang Z."/>
            <person name="Wang J."/>
            <person name="Qin N."/>
            <person name="Li L."/>
            <person name="Li J."/>
            <person name="Bolund L."/>
            <person name="Kristiansen K."/>
            <person name="Wong G.K."/>
            <person name="Olson M."/>
            <person name="Zhang X."/>
            <person name="Li S."/>
            <person name="Yang H."/>
            <person name="Wang J."/>
            <person name="Wang J."/>
        </authorList>
    </citation>
    <scope>NUCLEOTIDE SEQUENCE [LARGE SCALE GENOMIC DNA]</scope>
</reference>